<dbReference type="Proteomes" id="UP000663834">
    <property type="component" value="Unassembled WGS sequence"/>
</dbReference>
<evidence type="ECO:0000256" key="1">
    <source>
        <dbReference type="SAM" id="Phobius"/>
    </source>
</evidence>
<proteinExistence type="predicted"/>
<evidence type="ECO:0000313" key="5">
    <source>
        <dbReference type="Proteomes" id="UP000663834"/>
    </source>
</evidence>
<keyword evidence="1" id="KW-0812">Transmembrane</keyword>
<dbReference type="EMBL" id="CAJNRE010012775">
    <property type="protein sequence ID" value="CAF2113568.1"/>
    <property type="molecule type" value="Genomic_DNA"/>
</dbReference>
<sequence>MAVTLNDYHEKFESSAMTPSFLTVLAMGMLLFITGGQCLVCSQWVTRDTTLVYTGPSGTCYGPAVHVSGNYWRLCCDRFGRRQLSMGETIEPFISETVGPRSFEKCTRWMTTGVDARIALAEDSCNSSLVSQSKDGEMRICCV</sequence>
<reference evidence="2" key="1">
    <citation type="submission" date="2021-02" db="EMBL/GenBank/DDBJ databases">
        <authorList>
            <person name="Nowell W R."/>
        </authorList>
    </citation>
    <scope>NUCLEOTIDE SEQUENCE</scope>
</reference>
<feature type="transmembrane region" description="Helical" evidence="1">
    <location>
        <begin position="20"/>
        <end position="40"/>
    </location>
</feature>
<keyword evidence="1" id="KW-1133">Transmembrane helix</keyword>
<dbReference type="OrthoDB" id="10446990at2759"/>
<organism evidence="2 5">
    <name type="scientific">Rotaria magnacalcarata</name>
    <dbReference type="NCBI Taxonomy" id="392030"/>
    <lineage>
        <taxon>Eukaryota</taxon>
        <taxon>Metazoa</taxon>
        <taxon>Spiralia</taxon>
        <taxon>Gnathifera</taxon>
        <taxon>Rotifera</taxon>
        <taxon>Eurotatoria</taxon>
        <taxon>Bdelloidea</taxon>
        <taxon>Philodinida</taxon>
        <taxon>Philodinidae</taxon>
        <taxon>Rotaria</taxon>
    </lineage>
</organism>
<evidence type="ECO:0000313" key="2">
    <source>
        <dbReference type="EMBL" id="CAF1510422.1"/>
    </source>
</evidence>
<dbReference type="EMBL" id="CAJNOW010007307">
    <property type="protein sequence ID" value="CAF1510422.1"/>
    <property type="molecule type" value="Genomic_DNA"/>
</dbReference>
<comment type="caution">
    <text evidence="2">The sequence shown here is derived from an EMBL/GenBank/DDBJ whole genome shotgun (WGS) entry which is preliminary data.</text>
</comment>
<evidence type="ECO:0000313" key="3">
    <source>
        <dbReference type="EMBL" id="CAF1602225.1"/>
    </source>
</evidence>
<dbReference type="Proteomes" id="UP000663824">
    <property type="component" value="Unassembled WGS sequence"/>
</dbReference>
<accession>A0A815U1V8</accession>
<dbReference type="Proteomes" id="UP000663855">
    <property type="component" value="Unassembled WGS sequence"/>
</dbReference>
<name>A0A815U1V8_9BILA</name>
<dbReference type="EMBL" id="CAJNOV010017189">
    <property type="protein sequence ID" value="CAF1602225.1"/>
    <property type="molecule type" value="Genomic_DNA"/>
</dbReference>
<keyword evidence="1" id="KW-0472">Membrane</keyword>
<protein>
    <submittedName>
        <fullName evidence="2">Uncharacterized protein</fullName>
    </submittedName>
</protein>
<evidence type="ECO:0000313" key="4">
    <source>
        <dbReference type="EMBL" id="CAF2113568.1"/>
    </source>
</evidence>
<dbReference type="AlphaFoldDB" id="A0A815U1V8"/>
<gene>
    <name evidence="3" type="ORF">CJN711_LOCUS35339</name>
    <name evidence="2" type="ORF">KQP761_LOCUS15128</name>
    <name evidence="4" type="ORF">MBJ925_LOCUS24566</name>
</gene>